<dbReference type="InterPro" id="IPR009057">
    <property type="entry name" value="Homeodomain-like_sf"/>
</dbReference>
<dbReference type="Proteomes" id="UP000467428">
    <property type="component" value="Chromosome"/>
</dbReference>
<evidence type="ECO:0000313" key="7">
    <source>
        <dbReference type="Proteomes" id="UP000467428"/>
    </source>
</evidence>
<dbReference type="PANTHER" id="PTHR30055">
    <property type="entry name" value="HTH-TYPE TRANSCRIPTIONAL REGULATOR RUTR"/>
    <property type="match status" value="1"/>
</dbReference>
<name>A0A7I7S5Z4_9MYCO</name>
<evidence type="ECO:0000256" key="4">
    <source>
        <dbReference type="PROSITE-ProRule" id="PRU00335"/>
    </source>
</evidence>
<evidence type="ECO:0000313" key="6">
    <source>
        <dbReference type="EMBL" id="BBY51821.1"/>
    </source>
</evidence>
<dbReference type="GO" id="GO:0000976">
    <property type="term" value="F:transcription cis-regulatory region binding"/>
    <property type="evidence" value="ECO:0007669"/>
    <property type="project" value="TreeGrafter"/>
</dbReference>
<evidence type="ECO:0000256" key="3">
    <source>
        <dbReference type="ARBA" id="ARBA00023163"/>
    </source>
</evidence>
<feature type="DNA-binding region" description="H-T-H motif" evidence="4">
    <location>
        <begin position="43"/>
        <end position="62"/>
    </location>
</feature>
<proteinExistence type="predicted"/>
<evidence type="ECO:0000256" key="1">
    <source>
        <dbReference type="ARBA" id="ARBA00023015"/>
    </source>
</evidence>
<sequence length="197" mass="21866">MDSKRLRPGRQHLSRDEVRSHQRERIFEGLESAMGAKGYGDTSVADIIKIAAVSRQTFYELFTSKQDCFLASYGRRQGAVIEAMLDAPADGPPIRRFGVLLRNYLSVMSADPGLSRLYLIGVYTAGPEAMAKRLELQQQFVDGVAAIFDAQSDQDLFMCRALVASISTMVTNALIEDDPQAVLDLYDPLVEMAKRLV</sequence>
<keyword evidence="7" id="KW-1185">Reference proteome</keyword>
<dbReference type="EMBL" id="AP022593">
    <property type="protein sequence ID" value="BBY51821.1"/>
    <property type="molecule type" value="Genomic_DNA"/>
</dbReference>
<evidence type="ECO:0000259" key="5">
    <source>
        <dbReference type="PROSITE" id="PS50977"/>
    </source>
</evidence>
<dbReference type="InterPro" id="IPR001647">
    <property type="entry name" value="HTH_TetR"/>
</dbReference>
<dbReference type="KEGG" id="marz:MARA_52890"/>
<dbReference type="AlphaFoldDB" id="A0A7I7S5Z4"/>
<dbReference type="SUPFAM" id="SSF46689">
    <property type="entry name" value="Homeodomain-like"/>
    <property type="match status" value="1"/>
</dbReference>
<accession>A0A7I7S5Z4</accession>
<dbReference type="PANTHER" id="PTHR30055:SF238">
    <property type="entry name" value="MYCOFACTOCIN BIOSYNTHESIS TRANSCRIPTIONAL REGULATOR MFTR-RELATED"/>
    <property type="match status" value="1"/>
</dbReference>
<dbReference type="Pfam" id="PF00440">
    <property type="entry name" value="TetR_N"/>
    <property type="match status" value="1"/>
</dbReference>
<dbReference type="RefSeq" id="WP_163923067.1">
    <property type="nucleotide sequence ID" value="NZ_AP022593.1"/>
</dbReference>
<dbReference type="Gene3D" id="1.10.357.10">
    <property type="entry name" value="Tetracycline Repressor, domain 2"/>
    <property type="match status" value="1"/>
</dbReference>
<dbReference type="InterPro" id="IPR050109">
    <property type="entry name" value="HTH-type_TetR-like_transc_reg"/>
</dbReference>
<organism evidence="6 7">
    <name type="scientific">Mycolicibacterium arabiense</name>
    <dbReference type="NCBI Taxonomy" id="1286181"/>
    <lineage>
        <taxon>Bacteria</taxon>
        <taxon>Bacillati</taxon>
        <taxon>Actinomycetota</taxon>
        <taxon>Actinomycetes</taxon>
        <taxon>Mycobacteriales</taxon>
        <taxon>Mycobacteriaceae</taxon>
        <taxon>Mycolicibacterium</taxon>
    </lineage>
</organism>
<gene>
    <name evidence="6" type="ORF">MARA_52890</name>
</gene>
<keyword evidence="1" id="KW-0805">Transcription regulation</keyword>
<dbReference type="Gene3D" id="1.10.10.60">
    <property type="entry name" value="Homeodomain-like"/>
    <property type="match status" value="1"/>
</dbReference>
<keyword evidence="2 4" id="KW-0238">DNA-binding</keyword>
<protein>
    <recommendedName>
        <fullName evidence="5">HTH tetR-type domain-containing protein</fullName>
    </recommendedName>
</protein>
<geneLocation type="plasmid" evidence="7">
    <name>pjcm18538 dna</name>
</geneLocation>
<keyword evidence="3" id="KW-0804">Transcription</keyword>
<dbReference type="GO" id="GO:0003700">
    <property type="term" value="F:DNA-binding transcription factor activity"/>
    <property type="evidence" value="ECO:0007669"/>
    <property type="project" value="TreeGrafter"/>
</dbReference>
<evidence type="ECO:0000256" key="2">
    <source>
        <dbReference type="ARBA" id="ARBA00023125"/>
    </source>
</evidence>
<dbReference type="PROSITE" id="PS50977">
    <property type="entry name" value="HTH_TETR_2"/>
    <property type="match status" value="1"/>
</dbReference>
<feature type="domain" description="HTH tetR-type" evidence="5">
    <location>
        <begin position="20"/>
        <end position="80"/>
    </location>
</feature>
<reference evidence="6 7" key="1">
    <citation type="journal article" date="2019" name="Emerg. Microbes Infect.">
        <title>Comprehensive subspecies identification of 175 nontuberculous mycobacteria species based on 7547 genomic profiles.</title>
        <authorList>
            <person name="Matsumoto Y."/>
            <person name="Kinjo T."/>
            <person name="Motooka D."/>
            <person name="Nabeya D."/>
            <person name="Jung N."/>
            <person name="Uechi K."/>
            <person name="Horii T."/>
            <person name="Iida T."/>
            <person name="Fujita J."/>
            <person name="Nakamura S."/>
        </authorList>
    </citation>
    <scope>NUCLEOTIDE SEQUENCE [LARGE SCALE GENOMIC DNA]</scope>
    <source>
        <strain evidence="6 7">JCM 18538</strain>
    </source>
</reference>